<keyword evidence="5" id="KW-0067">ATP-binding</keyword>
<reference evidence="7 8" key="1">
    <citation type="submission" date="2018-07" db="EMBL/GenBank/DDBJ databases">
        <title>Comparative genomics of the Candidatus Parilichlamydiaceae reveals evidence of convergent evolution and genome reduction in the phylum Chlamydiae.</title>
        <authorList>
            <person name="Taylor-Brown A."/>
            <person name="Polkinghorne A."/>
        </authorList>
    </citation>
    <scope>NUCLEOTIDE SEQUENCE [LARGE SCALE GENOMIC DNA]</scope>
    <source>
        <strain evidence="7 8">Hat2</strain>
    </source>
</reference>
<evidence type="ECO:0000256" key="5">
    <source>
        <dbReference type="ARBA" id="ARBA00022840"/>
    </source>
</evidence>
<dbReference type="AlphaFoldDB" id="A0A369KFZ2"/>
<gene>
    <name evidence="7" type="ORF">HAT2_00064</name>
</gene>
<sequence>METYRGYSLLLEQWLCIRLPKTSQGTRLIQQQIPLLQLLEPVQYVERIVPEMVSQTHTYLATYWIEGYPSTHLMRQSNVSLEERLQWVFTFAEIIQALHEVNIVHGDLQPENILISKEHPVLIDFELAFQLNQSPCYTFGGTGSYMSPEVRLGRVCDKKSEQYALALLSYEWLVQGFCFGHPDLSRLPFRLRLPFQRALQADPCHRFPSVALFARALRSAWEEATLVKSDFFQKS</sequence>
<evidence type="ECO:0000313" key="8">
    <source>
        <dbReference type="Proteomes" id="UP000253816"/>
    </source>
</evidence>
<keyword evidence="1" id="KW-0723">Serine/threonine-protein kinase</keyword>
<accession>A0A369KFZ2</accession>
<organism evidence="7 8">
    <name type="scientific">Candidatus Similichlamydia laticola</name>
    <dbReference type="NCBI Taxonomy" id="2170265"/>
    <lineage>
        <taxon>Bacteria</taxon>
        <taxon>Pseudomonadati</taxon>
        <taxon>Chlamydiota</taxon>
        <taxon>Chlamydiia</taxon>
        <taxon>Parachlamydiales</taxon>
        <taxon>Candidatus Parilichlamydiaceae</taxon>
        <taxon>Candidatus Similichlamydia</taxon>
    </lineage>
</organism>
<dbReference type="InterPro" id="IPR000719">
    <property type="entry name" value="Prot_kinase_dom"/>
</dbReference>
<evidence type="ECO:0000313" key="7">
    <source>
        <dbReference type="EMBL" id="RDB31827.1"/>
    </source>
</evidence>
<proteinExistence type="predicted"/>
<evidence type="ECO:0000256" key="4">
    <source>
        <dbReference type="ARBA" id="ARBA00022777"/>
    </source>
</evidence>
<dbReference type="SUPFAM" id="SSF56112">
    <property type="entry name" value="Protein kinase-like (PK-like)"/>
    <property type="match status" value="1"/>
</dbReference>
<dbReference type="Pfam" id="PF00069">
    <property type="entry name" value="Pkinase"/>
    <property type="match status" value="1"/>
</dbReference>
<dbReference type="PROSITE" id="PS50011">
    <property type="entry name" value="PROTEIN_KINASE_DOM"/>
    <property type="match status" value="1"/>
</dbReference>
<comment type="caution">
    <text evidence="7">The sequence shown here is derived from an EMBL/GenBank/DDBJ whole genome shotgun (WGS) entry which is preliminary data.</text>
</comment>
<dbReference type="InterPro" id="IPR011009">
    <property type="entry name" value="Kinase-like_dom_sf"/>
</dbReference>
<evidence type="ECO:0000256" key="1">
    <source>
        <dbReference type="ARBA" id="ARBA00022527"/>
    </source>
</evidence>
<evidence type="ECO:0000256" key="3">
    <source>
        <dbReference type="ARBA" id="ARBA00022741"/>
    </source>
</evidence>
<keyword evidence="3" id="KW-0547">Nucleotide-binding</keyword>
<keyword evidence="4 7" id="KW-0418">Kinase</keyword>
<keyword evidence="8" id="KW-1185">Reference proteome</keyword>
<dbReference type="GO" id="GO:0005524">
    <property type="term" value="F:ATP binding"/>
    <property type="evidence" value="ECO:0007669"/>
    <property type="project" value="UniProtKB-KW"/>
</dbReference>
<keyword evidence="2" id="KW-0808">Transferase</keyword>
<dbReference type="OrthoDB" id="9788659at2"/>
<feature type="domain" description="Protein kinase" evidence="6">
    <location>
        <begin position="1"/>
        <end position="235"/>
    </location>
</feature>
<evidence type="ECO:0000259" key="6">
    <source>
        <dbReference type="PROSITE" id="PS50011"/>
    </source>
</evidence>
<dbReference type="Proteomes" id="UP000253816">
    <property type="component" value="Unassembled WGS sequence"/>
</dbReference>
<dbReference type="PANTHER" id="PTHR24351">
    <property type="entry name" value="RIBOSOMAL PROTEIN S6 KINASE"/>
    <property type="match status" value="1"/>
</dbReference>
<dbReference type="GO" id="GO:0004674">
    <property type="term" value="F:protein serine/threonine kinase activity"/>
    <property type="evidence" value="ECO:0007669"/>
    <property type="project" value="UniProtKB-KW"/>
</dbReference>
<protein>
    <submittedName>
        <fullName evidence="7">Type III secretion S/T Protein Kinase</fullName>
    </submittedName>
</protein>
<dbReference type="EMBL" id="QQBG01000007">
    <property type="protein sequence ID" value="RDB31827.1"/>
    <property type="molecule type" value="Genomic_DNA"/>
</dbReference>
<dbReference type="Gene3D" id="1.10.510.10">
    <property type="entry name" value="Transferase(Phosphotransferase) domain 1"/>
    <property type="match status" value="1"/>
</dbReference>
<name>A0A369KFZ2_9BACT</name>
<dbReference type="SMART" id="SM00220">
    <property type="entry name" value="S_TKc"/>
    <property type="match status" value="1"/>
</dbReference>
<evidence type="ECO:0000256" key="2">
    <source>
        <dbReference type="ARBA" id="ARBA00022679"/>
    </source>
</evidence>
<dbReference type="RefSeq" id="WP_114544074.1">
    <property type="nucleotide sequence ID" value="NZ_QQBG01000007.1"/>
</dbReference>